<evidence type="ECO:0000256" key="5">
    <source>
        <dbReference type="SAM" id="MobiDB-lite"/>
    </source>
</evidence>
<dbReference type="PROSITE" id="PS50931">
    <property type="entry name" value="HTH_LYSR"/>
    <property type="match status" value="1"/>
</dbReference>
<dbReference type="PANTHER" id="PTHR30126:SF2">
    <property type="entry name" value="HTH-TYPE TRANSCRIPTIONAL REGULATOR YJIE"/>
    <property type="match status" value="1"/>
</dbReference>
<feature type="region of interest" description="Disordered" evidence="5">
    <location>
        <begin position="177"/>
        <end position="197"/>
    </location>
</feature>
<evidence type="ECO:0000256" key="1">
    <source>
        <dbReference type="ARBA" id="ARBA00009437"/>
    </source>
</evidence>
<evidence type="ECO:0000313" key="8">
    <source>
        <dbReference type="Proteomes" id="UP001160625"/>
    </source>
</evidence>
<organism evidence="7 8">
    <name type="scientific">Sphingomonas oryzagri</name>
    <dbReference type="NCBI Taxonomy" id="3042314"/>
    <lineage>
        <taxon>Bacteria</taxon>
        <taxon>Pseudomonadati</taxon>
        <taxon>Pseudomonadota</taxon>
        <taxon>Alphaproteobacteria</taxon>
        <taxon>Sphingomonadales</taxon>
        <taxon>Sphingomonadaceae</taxon>
        <taxon>Sphingomonas</taxon>
    </lineage>
</organism>
<dbReference type="SUPFAM" id="SSF53850">
    <property type="entry name" value="Periplasmic binding protein-like II"/>
    <property type="match status" value="1"/>
</dbReference>
<name>A0ABT6MZV7_9SPHN</name>
<dbReference type="InterPro" id="IPR000847">
    <property type="entry name" value="LysR_HTH_N"/>
</dbReference>
<evidence type="ECO:0000256" key="2">
    <source>
        <dbReference type="ARBA" id="ARBA00023015"/>
    </source>
</evidence>
<dbReference type="PANTHER" id="PTHR30126">
    <property type="entry name" value="HTH-TYPE TRANSCRIPTIONAL REGULATOR"/>
    <property type="match status" value="1"/>
</dbReference>
<dbReference type="InterPro" id="IPR005119">
    <property type="entry name" value="LysR_subst-bd"/>
</dbReference>
<dbReference type="Gene3D" id="1.10.10.10">
    <property type="entry name" value="Winged helix-like DNA-binding domain superfamily/Winged helix DNA-binding domain"/>
    <property type="match status" value="1"/>
</dbReference>
<dbReference type="SUPFAM" id="SSF46785">
    <property type="entry name" value="Winged helix' DNA-binding domain"/>
    <property type="match status" value="1"/>
</dbReference>
<dbReference type="Gene3D" id="3.40.190.290">
    <property type="match status" value="1"/>
</dbReference>
<feature type="domain" description="HTH lysR-type" evidence="6">
    <location>
        <begin position="1"/>
        <end position="58"/>
    </location>
</feature>
<dbReference type="InterPro" id="IPR036390">
    <property type="entry name" value="WH_DNA-bd_sf"/>
</dbReference>
<dbReference type="PRINTS" id="PR00039">
    <property type="entry name" value="HTHLYSR"/>
</dbReference>
<reference evidence="7" key="1">
    <citation type="submission" date="2023-04" db="EMBL/GenBank/DDBJ databases">
        <title>Sphingomonas sp. MAHUQ-71 isolated from rice field.</title>
        <authorList>
            <person name="Huq M.A."/>
        </authorList>
    </citation>
    <scope>NUCLEOTIDE SEQUENCE</scope>
    <source>
        <strain evidence="7">MAHUQ-71</strain>
    </source>
</reference>
<comment type="similarity">
    <text evidence="1">Belongs to the LysR transcriptional regulatory family.</text>
</comment>
<keyword evidence="4" id="KW-0804">Transcription</keyword>
<evidence type="ECO:0000256" key="4">
    <source>
        <dbReference type="ARBA" id="ARBA00023163"/>
    </source>
</evidence>
<dbReference type="EMBL" id="JARYGZ010000001">
    <property type="protein sequence ID" value="MDH7637626.1"/>
    <property type="molecule type" value="Genomic_DNA"/>
</dbReference>
<dbReference type="Pfam" id="PF00126">
    <property type="entry name" value="HTH_1"/>
    <property type="match status" value="1"/>
</dbReference>
<dbReference type="Pfam" id="PF03466">
    <property type="entry name" value="LysR_substrate"/>
    <property type="match status" value="1"/>
</dbReference>
<dbReference type="RefSeq" id="WP_281042970.1">
    <property type="nucleotide sequence ID" value="NZ_JARYGZ010000001.1"/>
</dbReference>
<evidence type="ECO:0000313" key="7">
    <source>
        <dbReference type="EMBL" id="MDH7637626.1"/>
    </source>
</evidence>
<keyword evidence="2" id="KW-0805">Transcription regulation</keyword>
<gene>
    <name evidence="7" type="ORF">QGN17_02675</name>
</gene>
<comment type="caution">
    <text evidence="7">The sequence shown here is derived from an EMBL/GenBank/DDBJ whole genome shotgun (WGS) entry which is preliminary data.</text>
</comment>
<evidence type="ECO:0000259" key="6">
    <source>
        <dbReference type="PROSITE" id="PS50931"/>
    </source>
</evidence>
<dbReference type="InterPro" id="IPR036388">
    <property type="entry name" value="WH-like_DNA-bd_sf"/>
</dbReference>
<accession>A0ABT6MZV7</accession>
<dbReference type="CDD" id="cd05466">
    <property type="entry name" value="PBP2_LTTR_substrate"/>
    <property type="match status" value="1"/>
</dbReference>
<keyword evidence="8" id="KW-1185">Reference proteome</keyword>
<proteinExistence type="inferred from homology"/>
<dbReference type="Proteomes" id="UP001160625">
    <property type="component" value="Unassembled WGS sequence"/>
</dbReference>
<protein>
    <submittedName>
        <fullName evidence="7">LysR substrate-binding domain-containing protein</fullName>
    </submittedName>
</protein>
<evidence type="ECO:0000256" key="3">
    <source>
        <dbReference type="ARBA" id="ARBA00023125"/>
    </source>
</evidence>
<sequence>MELMWLEDFLALARGESFSRAAETRGVTQPAFSRRIRALETWLGVVLVDRDTHRISLTAAGSRFVEVADATLRTLEHGRREVREIAGASQSSLRITATHALSLTFFPSWVRSIEALSAQEVSIQLTADNMAAAEQTMLQGRAQFLLCHHHPAAATVLDQRNFACITLGSDRLVPVSTRTEGGEGPLHALPGTESAPVSTLEYGPESGMGRIVAAARAAGGPVAHLSSVFRSHAVLVLTAMAREGKGVAWLPESLVAEDIAAGRLVLAGDDAWSVPMEIRLYRPRARQSPAAEGFWALASAGPKGNIEEGIN</sequence>
<keyword evidence="3" id="KW-0238">DNA-binding</keyword>